<dbReference type="NCBIfam" id="TIGR01646">
    <property type="entry name" value="vgr_GE"/>
    <property type="match status" value="1"/>
</dbReference>
<proteinExistence type="inferred from homology"/>
<dbReference type="RefSeq" id="WP_228397352.1">
    <property type="nucleotide sequence ID" value="NZ_JADRCP010000001.1"/>
</dbReference>
<protein>
    <submittedName>
        <fullName evidence="5">Type VI secretion system tip protein VgrG</fullName>
    </submittedName>
</protein>
<evidence type="ECO:0000313" key="4">
    <source>
        <dbReference type="EMBL" id="MBK5072185.1"/>
    </source>
</evidence>
<dbReference type="Gene3D" id="4.10.220.110">
    <property type="match status" value="1"/>
</dbReference>
<comment type="similarity">
    <text evidence="1">Belongs to the VgrG protein family.</text>
</comment>
<dbReference type="Gene3D" id="2.40.50.230">
    <property type="entry name" value="Gp5 N-terminal domain"/>
    <property type="match status" value="1"/>
</dbReference>
<dbReference type="Pfam" id="PF22178">
    <property type="entry name" value="Gp5_trimer_C"/>
    <property type="match status" value="1"/>
</dbReference>
<dbReference type="InterPro" id="IPR006531">
    <property type="entry name" value="Gp5/Vgr_OB"/>
</dbReference>
<reference evidence="5 7" key="1">
    <citation type="submission" date="2020-11" db="EMBL/GenBank/DDBJ databases">
        <title>Insectihabitans protaetiae gen. nov. sp. nov. and Insectihabitans allomyrinae sp. nov., isolated from larvae of Protaetia brevitarsis seulensis and Allomyrina dichotoma, respectively.</title>
        <authorList>
            <person name="Lee S.D."/>
            <person name="Byeon Y.-S."/>
            <person name="Kim S.-M."/>
            <person name="Yang H.L."/>
            <person name="Kim I.S."/>
        </authorList>
    </citation>
    <scope>NUCLEOTIDE SEQUENCE</scope>
    <source>
        <strain evidence="5">CWB-B4</strain>
        <strain evidence="4 7">CWB-B43</strain>
    </source>
</reference>
<organism evidence="5 6">
    <name type="scientific">Limnobaculum xujianqingii</name>
    <dbReference type="NCBI Taxonomy" id="2738837"/>
    <lineage>
        <taxon>Bacteria</taxon>
        <taxon>Pseudomonadati</taxon>
        <taxon>Pseudomonadota</taxon>
        <taxon>Gammaproteobacteria</taxon>
        <taxon>Enterobacterales</taxon>
        <taxon>Budviciaceae</taxon>
        <taxon>Limnobaculum</taxon>
    </lineage>
</organism>
<comment type="caution">
    <text evidence="5">The sequence shown here is derived from an EMBL/GenBank/DDBJ whole genome shotgun (WGS) entry which is preliminary data.</text>
</comment>
<evidence type="ECO:0000313" key="6">
    <source>
        <dbReference type="Proteomes" id="UP000807542"/>
    </source>
</evidence>
<dbReference type="Gene3D" id="3.55.50.10">
    <property type="entry name" value="Baseplate protein-like domains"/>
    <property type="match status" value="1"/>
</dbReference>
<feature type="domain" description="Gp5/Type VI secretion system Vgr protein OB-fold" evidence="2">
    <location>
        <begin position="379"/>
        <end position="441"/>
    </location>
</feature>
<dbReference type="NCBIfam" id="TIGR03361">
    <property type="entry name" value="VI_Rhs_Vgr"/>
    <property type="match status" value="1"/>
</dbReference>
<evidence type="ECO:0000313" key="7">
    <source>
        <dbReference type="Proteomes" id="UP001296969"/>
    </source>
</evidence>
<sequence length="757" mass="83543">MDTGLYFSCKIGSLPETTFDVVDFTLEEALSTLFTLELTVASNDDSIDMDEQLLQKASLTVMVDGVVKRTVNGIVAAAFQGDSGFKRTYYSFVIRPEMWLLTLVQDNRIFHFKSIPDILDELLKKHSVRVESKLIDTHKQWEYTTQRNETDYDFFCRLAAEEGIVFWFEENSMFYSDSRTGMKGGEKLLYNAHIQSASREAVIHRLRYGAKMTPNAVHLKDYKFSHPDVGLDFKTKNLKKRPAFTMYDSYGRYDDDGVAQQYAKYRLEAYQADSLSGNAESNTIQMMPGKIFTIAEHSNAALNDSWQVVNIVHKGSLPQSVADESVDKVAAITNSFTFIPGSVDWRAPFIAKPTVHGDETATVVGPAGEEIYVNEYGQVKIHFHWNKYDAPDENASCWVRTSQAWNGDGFGMMAIPRIGQEVVITYINGDIDQPMVLGTSYNGKNSPPLDLPAAKTQTSFKSKTHKGGGFNELRFEDSDGQQQLFMHAQKDMNTSVRNNRTTDVDVDHTENIGQHQTVNVTANQSTNVGGNQSIDVTGDRTDHVVKNETTNIDINQTLTVGGDQSITVTKNRTDNVNINETVEIGANRDTTIKGNHTVKVTGTQDITVTGAENTTYQNLHNFTVNGNHDAKFLSNQVVLVQGTQTATVNGTKTETIHGLMTENFQASHNMNVTGSQTIVVTAAQNLQSQTLTITAADQIVIGCGSSQITMDSAGNIQIMGVKITVAGQSECSTVAPKVHSNGMTENIVEGAVVKLNP</sequence>
<dbReference type="Pfam" id="PF04717">
    <property type="entry name" value="Phage_base_V"/>
    <property type="match status" value="1"/>
</dbReference>
<dbReference type="EMBL" id="JADRCP010000001">
    <property type="protein sequence ID" value="MBK5175494.1"/>
    <property type="molecule type" value="Genomic_DNA"/>
</dbReference>
<keyword evidence="7" id="KW-1185">Reference proteome</keyword>
<dbReference type="SUPFAM" id="SSF69279">
    <property type="entry name" value="Phage tail proteins"/>
    <property type="match status" value="2"/>
</dbReference>
<evidence type="ECO:0000259" key="3">
    <source>
        <dbReference type="Pfam" id="PF22178"/>
    </source>
</evidence>
<dbReference type="InterPro" id="IPR037026">
    <property type="entry name" value="Vgr_OB-fold_dom_sf"/>
</dbReference>
<dbReference type="Proteomes" id="UP000807542">
    <property type="component" value="Unassembled WGS sequence"/>
</dbReference>
<evidence type="ECO:0000313" key="5">
    <source>
        <dbReference type="EMBL" id="MBK5175494.1"/>
    </source>
</evidence>
<dbReference type="InterPro" id="IPR017847">
    <property type="entry name" value="T6SS_RhsGE_Vgr_subset"/>
</dbReference>
<dbReference type="SUPFAM" id="SSF69349">
    <property type="entry name" value="Phage fibre proteins"/>
    <property type="match status" value="2"/>
</dbReference>
<dbReference type="Gene3D" id="2.30.110.50">
    <property type="match status" value="1"/>
</dbReference>
<dbReference type="InterPro" id="IPR054030">
    <property type="entry name" value="Gp5_Vgr_C"/>
</dbReference>
<evidence type="ECO:0000259" key="2">
    <source>
        <dbReference type="Pfam" id="PF04717"/>
    </source>
</evidence>
<dbReference type="AlphaFoldDB" id="A0A9D7AGD5"/>
<dbReference type="Proteomes" id="UP001296969">
    <property type="component" value="Unassembled WGS sequence"/>
</dbReference>
<dbReference type="InterPro" id="IPR006533">
    <property type="entry name" value="T6SS_Vgr_RhsGE"/>
</dbReference>
<dbReference type="SUPFAM" id="SSF69255">
    <property type="entry name" value="gp5 N-terminal domain-like"/>
    <property type="match status" value="1"/>
</dbReference>
<dbReference type="EMBL" id="JADRCQ010000001">
    <property type="protein sequence ID" value="MBK5072185.1"/>
    <property type="molecule type" value="Genomic_DNA"/>
</dbReference>
<feature type="domain" description="Gp5/Type VI secretion system Vgr C-terminal trimerisation" evidence="3">
    <location>
        <begin position="459"/>
        <end position="568"/>
    </location>
</feature>
<name>A0A9D7AGD5_9GAMM</name>
<gene>
    <name evidence="5" type="primary">tssI</name>
    <name evidence="5" type="ORF">I2492_04035</name>
    <name evidence="4" type="ORF">I2493_04035</name>
</gene>
<accession>A0A9D7AGD5</accession>
<evidence type="ECO:0000256" key="1">
    <source>
        <dbReference type="ARBA" id="ARBA00005558"/>
    </source>
</evidence>
<dbReference type="Pfam" id="PF05954">
    <property type="entry name" value="Phage_GPD"/>
    <property type="match status" value="1"/>
</dbReference>